<evidence type="ECO:0000313" key="2">
    <source>
        <dbReference type="EMBL" id="WAC10173.1"/>
    </source>
</evidence>
<dbReference type="GO" id="GO:0005975">
    <property type="term" value="P:carbohydrate metabolic process"/>
    <property type="evidence" value="ECO:0007669"/>
    <property type="project" value="InterPro"/>
</dbReference>
<accession>A0A9E8SIU4</accession>
<dbReference type="Proteomes" id="UP001164653">
    <property type="component" value="Chromosome"/>
</dbReference>
<evidence type="ECO:0000259" key="1">
    <source>
        <dbReference type="Pfam" id="PF02836"/>
    </source>
</evidence>
<dbReference type="InterPro" id="IPR006103">
    <property type="entry name" value="Glyco_hydro_2_cat"/>
</dbReference>
<dbReference type="RefSeq" id="WP_244823766.1">
    <property type="nucleotide sequence ID" value="NZ_CP112998.1"/>
</dbReference>
<proteinExistence type="predicted"/>
<dbReference type="Gene3D" id="3.20.20.80">
    <property type="entry name" value="Glycosidases"/>
    <property type="match status" value="1"/>
</dbReference>
<evidence type="ECO:0000313" key="3">
    <source>
        <dbReference type="Proteomes" id="UP001164653"/>
    </source>
</evidence>
<organism evidence="2 3">
    <name type="scientific">Dyadobacter pollutisoli</name>
    <dbReference type="NCBI Taxonomy" id="2910158"/>
    <lineage>
        <taxon>Bacteria</taxon>
        <taxon>Pseudomonadati</taxon>
        <taxon>Bacteroidota</taxon>
        <taxon>Cytophagia</taxon>
        <taxon>Cytophagales</taxon>
        <taxon>Spirosomataceae</taxon>
        <taxon>Dyadobacter</taxon>
    </lineage>
</organism>
<dbReference type="AlphaFoldDB" id="A0A9E8SIU4"/>
<dbReference type="EMBL" id="CP112998">
    <property type="protein sequence ID" value="WAC10173.1"/>
    <property type="molecule type" value="Genomic_DNA"/>
</dbReference>
<dbReference type="InterPro" id="IPR017853">
    <property type="entry name" value="GH"/>
</dbReference>
<name>A0A9E8SIU4_9BACT</name>
<gene>
    <name evidence="2" type="ORF">ON006_20720</name>
</gene>
<sequence length="440" mass="50353">MQKLLTPIRKLYPFLLLIVFVNCSNPGQITGESNAVSIRQENGKYAIYRAGKPFTIKGAAGFSHFNELKQAGGNTLRTWDTTHLQQILDSARANGIAVIVGLPIPNNNDIKQYQDTSIVRARYQALQSLVRKYKDSPAILMWCLGNELDFPYKLIYRHFYEDFNNLTSMIHREDPGHPITTTVLNFNPKYIANIQMLCDIDVISFNIFSNLKILRDDLAGLSWFWRGPYLLLEWGIDGPWTGSEETAWGAFIENTSKKKAEVYLKRYQQEMPVEDPRFLGACVFFWGHKQETTHTWFSIFDQTGESSEAVGSMQHLWTGKPSTVHYPDIQYMLLNQKGARDNIILNPATAASAEVLMFTGHDDVKSVKWELFKEDWYKENQMNSIKKLRPLNHLIEAGNGLHTKFVSPSEEGPYRLFATVYDHNGHFASCNTPFYVVSNK</sequence>
<reference evidence="2" key="1">
    <citation type="submission" date="2022-11" db="EMBL/GenBank/DDBJ databases">
        <title>Dyadobacter pollutisoli sp. nov., isolated from plastic dumped soil.</title>
        <authorList>
            <person name="Kim J.M."/>
            <person name="Kim K.R."/>
            <person name="Lee J.K."/>
            <person name="Hao L."/>
            <person name="Jeon C.O."/>
        </authorList>
    </citation>
    <scope>NUCLEOTIDE SEQUENCE</scope>
    <source>
        <strain evidence="2">U1</strain>
    </source>
</reference>
<dbReference type="KEGG" id="dpf:ON006_20720"/>
<dbReference type="GO" id="GO:0004553">
    <property type="term" value="F:hydrolase activity, hydrolyzing O-glycosyl compounds"/>
    <property type="evidence" value="ECO:0007669"/>
    <property type="project" value="InterPro"/>
</dbReference>
<keyword evidence="3" id="KW-1185">Reference proteome</keyword>
<protein>
    <recommendedName>
        <fullName evidence="1">Glycoside hydrolase family 2 catalytic domain-containing protein</fullName>
    </recommendedName>
</protein>
<feature type="domain" description="Glycoside hydrolase family 2 catalytic" evidence="1">
    <location>
        <begin position="95"/>
        <end position="195"/>
    </location>
</feature>
<dbReference type="SUPFAM" id="SSF51445">
    <property type="entry name" value="(Trans)glycosidases"/>
    <property type="match status" value="1"/>
</dbReference>
<dbReference type="Pfam" id="PF02836">
    <property type="entry name" value="Glyco_hydro_2_C"/>
    <property type="match status" value="1"/>
</dbReference>